<dbReference type="Proteomes" id="UP000598971">
    <property type="component" value="Unassembled WGS sequence"/>
</dbReference>
<protein>
    <submittedName>
        <fullName evidence="5">Tagaturonate reductase</fullName>
        <ecNumber evidence="5">1.1.1.58</ecNumber>
    </submittedName>
</protein>
<evidence type="ECO:0000259" key="4">
    <source>
        <dbReference type="Pfam" id="PF08125"/>
    </source>
</evidence>
<feature type="domain" description="Mannitol dehydrogenase N-terminal" evidence="3">
    <location>
        <begin position="29"/>
        <end position="264"/>
    </location>
</feature>
<dbReference type="InterPro" id="IPR013131">
    <property type="entry name" value="Mannitol_DH_N"/>
</dbReference>
<dbReference type="InterPro" id="IPR036291">
    <property type="entry name" value="NAD(P)-bd_dom_sf"/>
</dbReference>
<keyword evidence="2" id="KW-0520">NAD</keyword>
<dbReference type="GO" id="GO:0019592">
    <property type="term" value="P:mannitol catabolic process"/>
    <property type="evidence" value="ECO:0007669"/>
    <property type="project" value="TreeGrafter"/>
</dbReference>
<keyword evidence="1 5" id="KW-0560">Oxidoreductase</keyword>
<dbReference type="AlphaFoldDB" id="A0A8J8JUG7"/>
<dbReference type="Pfam" id="PF01232">
    <property type="entry name" value="Mannitol_dh"/>
    <property type="match status" value="1"/>
</dbReference>
<evidence type="ECO:0000259" key="3">
    <source>
        <dbReference type="Pfam" id="PF01232"/>
    </source>
</evidence>
<dbReference type="PANTHER" id="PTHR30524">
    <property type="entry name" value="MANNITOL-1-PHOSPHATE 5-DEHYDROGENASE"/>
    <property type="match status" value="1"/>
</dbReference>
<evidence type="ECO:0000313" key="6">
    <source>
        <dbReference type="Proteomes" id="UP000598971"/>
    </source>
</evidence>
<keyword evidence="6" id="KW-1185">Reference proteome</keyword>
<dbReference type="InterPro" id="IPR008927">
    <property type="entry name" value="6-PGluconate_DH-like_C_sf"/>
</dbReference>
<dbReference type="SUPFAM" id="SSF51735">
    <property type="entry name" value="NAD(P)-binding Rossmann-fold domains"/>
    <property type="match status" value="1"/>
</dbReference>
<dbReference type="GO" id="GO:0008926">
    <property type="term" value="F:mannitol-1-phosphate 5-dehydrogenase activity"/>
    <property type="evidence" value="ECO:0007669"/>
    <property type="project" value="TreeGrafter"/>
</dbReference>
<proteinExistence type="predicted"/>
<name>A0A8J8JUG7_9BACT</name>
<accession>A0A8J8JUG7</accession>
<dbReference type="NCBIfam" id="NF002969">
    <property type="entry name" value="PRK03643.1"/>
    <property type="match status" value="1"/>
</dbReference>
<evidence type="ECO:0000256" key="2">
    <source>
        <dbReference type="ARBA" id="ARBA00023027"/>
    </source>
</evidence>
<dbReference type="EMBL" id="WHPF01000008">
    <property type="protein sequence ID" value="NNV56285.1"/>
    <property type="molecule type" value="Genomic_DNA"/>
</dbReference>
<dbReference type="Gene3D" id="1.10.1040.10">
    <property type="entry name" value="N-(1-d-carboxylethyl)-l-norvaline Dehydrogenase, domain 2"/>
    <property type="match status" value="1"/>
</dbReference>
<feature type="domain" description="Mannitol dehydrogenase C-terminal" evidence="4">
    <location>
        <begin position="284"/>
        <end position="486"/>
    </location>
</feature>
<organism evidence="5 6">
    <name type="scientific">Limnovirga soli</name>
    <dbReference type="NCBI Taxonomy" id="2656915"/>
    <lineage>
        <taxon>Bacteria</taxon>
        <taxon>Pseudomonadati</taxon>
        <taxon>Bacteroidota</taxon>
        <taxon>Chitinophagia</taxon>
        <taxon>Chitinophagales</taxon>
        <taxon>Chitinophagaceae</taxon>
        <taxon>Limnovirga</taxon>
    </lineage>
</organism>
<dbReference type="Gene3D" id="3.40.50.720">
    <property type="entry name" value="NAD(P)-binding Rossmann-like Domain"/>
    <property type="match status" value="1"/>
</dbReference>
<dbReference type="GO" id="GO:0009026">
    <property type="term" value="F:tagaturonate reductase activity"/>
    <property type="evidence" value="ECO:0007669"/>
    <property type="project" value="UniProtKB-EC"/>
</dbReference>
<comment type="caution">
    <text evidence="5">The sequence shown here is derived from an EMBL/GenBank/DDBJ whole genome shotgun (WGS) entry which is preliminary data.</text>
</comment>
<evidence type="ECO:0000256" key="1">
    <source>
        <dbReference type="ARBA" id="ARBA00023002"/>
    </source>
</evidence>
<reference evidence="5" key="1">
    <citation type="submission" date="2019-10" db="EMBL/GenBank/DDBJ databases">
        <title>Draft genome sequence of Panacibacter sp. KCS-6.</title>
        <authorList>
            <person name="Yim K.J."/>
        </authorList>
    </citation>
    <scope>NUCLEOTIDE SEQUENCE</scope>
    <source>
        <strain evidence="5">KCS-6</strain>
    </source>
</reference>
<dbReference type="InterPro" id="IPR013118">
    <property type="entry name" value="Mannitol_DH_C"/>
</dbReference>
<sequence length="492" mass="54775">MKISTAALPHLSAGNLQLPLTTVFELPEKVLQFGTGVLLRGLPDFFINAANNLQIFNGRIVVVKSTDTGDTNAFATQDGLYTHIIRGLHNGAIVEENIVNASISRVLSAKTEWQSILACAHNPEMQLIISNTTEVGLQLVKETIVDTVPVSFPGKLLAFLLERYKAFNGSAASGMIIIPTELITDNGTKLKLILEELALFNALDAAFIDWLLQQNTFCNSLVDRIVPGRPEKILYTELETTLGYTDELMIMSEPYALWAIEGDEKIKAALTFATVHEGVVICPDITQYKELKLRLLNGTHTLSCGAAFLHGFTTVKQAMQDSAFAAFISKIMLQDIANGIPFSLPAEAANKFGKQVLERFSNTYIEHKWINITMQYTAKMKMRVIPVLLEYYARHNKVPDYLAYGFAAYLKFMQAQTITDGKYYGDLHNNPYLIQDDAAPYFYEVWQQEKSPSAVANKVLSNKELWGANLHELNGFTDCVIKVMETMAVLPQ</sequence>
<dbReference type="PANTHER" id="PTHR30524:SF0">
    <property type="entry name" value="ALTRONATE OXIDOREDUCTASE-RELATED"/>
    <property type="match status" value="1"/>
</dbReference>
<dbReference type="RefSeq" id="WP_171608225.1">
    <property type="nucleotide sequence ID" value="NZ_WHPF01000008.1"/>
</dbReference>
<gene>
    <name evidence="5" type="ORF">GD597_12505</name>
</gene>
<dbReference type="InterPro" id="IPR013328">
    <property type="entry name" value="6PGD_dom2"/>
</dbReference>
<dbReference type="Pfam" id="PF08125">
    <property type="entry name" value="Mannitol_dh_C"/>
    <property type="match status" value="1"/>
</dbReference>
<dbReference type="GO" id="GO:0005829">
    <property type="term" value="C:cytosol"/>
    <property type="evidence" value="ECO:0007669"/>
    <property type="project" value="TreeGrafter"/>
</dbReference>
<dbReference type="EC" id="1.1.1.58" evidence="5"/>
<dbReference type="SUPFAM" id="SSF48179">
    <property type="entry name" value="6-phosphogluconate dehydrogenase C-terminal domain-like"/>
    <property type="match status" value="1"/>
</dbReference>
<evidence type="ECO:0000313" key="5">
    <source>
        <dbReference type="EMBL" id="NNV56285.1"/>
    </source>
</evidence>